<dbReference type="PANTHER" id="PTHR37984:SF5">
    <property type="entry name" value="PROTEIN NYNRIN-LIKE"/>
    <property type="match status" value="1"/>
</dbReference>
<accession>A0AA38HSH3</accession>
<dbReference type="Proteomes" id="UP001168821">
    <property type="component" value="Unassembled WGS sequence"/>
</dbReference>
<dbReference type="GO" id="GO:0015074">
    <property type="term" value="P:DNA integration"/>
    <property type="evidence" value="ECO:0007669"/>
    <property type="project" value="InterPro"/>
</dbReference>
<feature type="compositionally biased region" description="Basic and acidic residues" evidence="1">
    <location>
        <begin position="440"/>
        <end position="457"/>
    </location>
</feature>
<gene>
    <name evidence="3" type="ORF">Zmor_028324</name>
</gene>
<evidence type="ECO:0000313" key="4">
    <source>
        <dbReference type="Proteomes" id="UP001168821"/>
    </source>
</evidence>
<feature type="region of interest" description="Disordered" evidence="1">
    <location>
        <begin position="294"/>
        <end position="402"/>
    </location>
</feature>
<keyword evidence="4" id="KW-1185">Reference proteome</keyword>
<comment type="caution">
    <text evidence="3">The sequence shown here is derived from an EMBL/GenBank/DDBJ whole genome shotgun (WGS) entry which is preliminary data.</text>
</comment>
<dbReference type="InterPro" id="IPR050951">
    <property type="entry name" value="Retrovirus_Pol_polyprotein"/>
</dbReference>
<organism evidence="3 4">
    <name type="scientific">Zophobas morio</name>
    <dbReference type="NCBI Taxonomy" id="2755281"/>
    <lineage>
        <taxon>Eukaryota</taxon>
        <taxon>Metazoa</taxon>
        <taxon>Ecdysozoa</taxon>
        <taxon>Arthropoda</taxon>
        <taxon>Hexapoda</taxon>
        <taxon>Insecta</taxon>
        <taxon>Pterygota</taxon>
        <taxon>Neoptera</taxon>
        <taxon>Endopterygota</taxon>
        <taxon>Coleoptera</taxon>
        <taxon>Polyphaga</taxon>
        <taxon>Cucujiformia</taxon>
        <taxon>Tenebrionidae</taxon>
        <taxon>Zophobas</taxon>
    </lineage>
</organism>
<evidence type="ECO:0000313" key="3">
    <source>
        <dbReference type="EMBL" id="KAJ3641852.1"/>
    </source>
</evidence>
<sequence>MGPYEETPSGNQHLLVVTDTFSKWVEAFPVPRATTKATIRLLEDEVFCRWGYPQALISDNGTQFISDAFQSACRRWKVHHWRTAVFHPRANPTERRNQELKKLMRVLTQGTPGKPWDENIPKGLFNLRRRQNAATGQSPSELLMGYEITRPGHWDMDNTAVQTTPEERQQQALRNMGEYRQRYDESDQQPPTYEIGDKVLVRRHVRPGLRTRWVGPRTITGVAGDNCYQIDHGTHTSVEHVNYLRPNPQVPEHRHHGAETQVEPGDDIPIQVTIGRMDEDDDAEFDNATLHRIRARQHERTEAWRRRRRQNTSTTHWRSADRECSSRKEQRETDDIDRLRHRDRHTRRRHPGVNWRRRQAAPWANSRMQPRSTTKVRPSHKSELGNPQRILGGQQHPHRPHHPPLQVASCDGSRNGSGIPLAASGIPLAAKRHPFVGAFEPRRPPSDRPKPRLRDLSSRRWPHRSRYIVKAELGRRYKKATGRSSRQFNIDPDADDEHLDLVEETVEEIRMAEPGEDDQIREVHPDEIREIIRLLKPRKAPGPDGIPNKALKNLPDEAIVALAVAWSYEPSKTQFHRLEVIQTKILRQVFKAPRFVRNAQLLREANLPPLKEFLHEVALRAFRKAEEHPNPLVREAVDYEFDEEAPPNRKRPRRALL</sequence>
<dbReference type="PROSITE" id="PS50994">
    <property type="entry name" value="INTEGRASE"/>
    <property type="match status" value="1"/>
</dbReference>
<dbReference type="PANTHER" id="PTHR37984">
    <property type="entry name" value="PROTEIN CBG26694"/>
    <property type="match status" value="1"/>
</dbReference>
<feature type="domain" description="Integrase catalytic" evidence="2">
    <location>
        <begin position="1"/>
        <end position="147"/>
    </location>
</feature>
<evidence type="ECO:0000256" key="1">
    <source>
        <dbReference type="SAM" id="MobiDB-lite"/>
    </source>
</evidence>
<protein>
    <recommendedName>
        <fullName evidence="2">Integrase catalytic domain-containing protein</fullName>
    </recommendedName>
</protein>
<dbReference type="InterPro" id="IPR036397">
    <property type="entry name" value="RNaseH_sf"/>
</dbReference>
<feature type="compositionally biased region" description="Basic residues" evidence="1">
    <location>
        <begin position="341"/>
        <end position="359"/>
    </location>
</feature>
<proteinExistence type="predicted"/>
<feature type="compositionally biased region" description="Polar residues" evidence="1">
    <location>
        <begin position="366"/>
        <end position="376"/>
    </location>
</feature>
<feature type="region of interest" description="Disordered" evidence="1">
    <location>
        <begin position="437"/>
        <end position="457"/>
    </location>
</feature>
<dbReference type="EMBL" id="JALNTZ010000009">
    <property type="protein sequence ID" value="KAJ3641852.1"/>
    <property type="molecule type" value="Genomic_DNA"/>
</dbReference>
<dbReference type="Pfam" id="PF00665">
    <property type="entry name" value="rve"/>
    <property type="match status" value="1"/>
</dbReference>
<name>A0AA38HSH3_9CUCU</name>
<dbReference type="InterPro" id="IPR001584">
    <property type="entry name" value="Integrase_cat-core"/>
</dbReference>
<feature type="compositionally biased region" description="Basic and acidic residues" evidence="1">
    <location>
        <begin position="318"/>
        <end position="340"/>
    </location>
</feature>
<dbReference type="InterPro" id="IPR012337">
    <property type="entry name" value="RNaseH-like_sf"/>
</dbReference>
<evidence type="ECO:0000259" key="2">
    <source>
        <dbReference type="PROSITE" id="PS50994"/>
    </source>
</evidence>
<dbReference type="Gene3D" id="3.30.420.10">
    <property type="entry name" value="Ribonuclease H-like superfamily/Ribonuclease H"/>
    <property type="match status" value="1"/>
</dbReference>
<dbReference type="AlphaFoldDB" id="A0AA38HSH3"/>
<reference evidence="3" key="1">
    <citation type="journal article" date="2023" name="G3 (Bethesda)">
        <title>Whole genome assemblies of Zophobas morio and Tenebrio molitor.</title>
        <authorList>
            <person name="Kaur S."/>
            <person name="Stinson S.A."/>
            <person name="diCenzo G.C."/>
        </authorList>
    </citation>
    <scope>NUCLEOTIDE SEQUENCE</scope>
    <source>
        <strain evidence="3">QUZm001</strain>
    </source>
</reference>
<dbReference type="GO" id="GO:0003676">
    <property type="term" value="F:nucleic acid binding"/>
    <property type="evidence" value="ECO:0007669"/>
    <property type="project" value="InterPro"/>
</dbReference>
<dbReference type="SUPFAM" id="SSF53098">
    <property type="entry name" value="Ribonuclease H-like"/>
    <property type="match status" value="1"/>
</dbReference>